<sequence>MPTMMQDIHPTPAPGASIEGPDVLNRNLQFLIWHAYGPSANLSNFSTINFNITNDKGEIVGQKAGVVMHKGDKDSKVLVSATVEKGQNVLEALGKKVNKIIEKLMSELEEEKPLFDL</sequence>
<evidence type="ECO:0000313" key="1">
    <source>
        <dbReference type="EMBL" id="KAF1999823.1"/>
    </source>
</evidence>
<dbReference type="Proteomes" id="UP000799779">
    <property type="component" value="Unassembled WGS sequence"/>
</dbReference>
<proteinExistence type="predicted"/>
<dbReference type="OrthoDB" id="3660474at2759"/>
<organism evidence="1 2">
    <name type="scientific">Amniculicola lignicola CBS 123094</name>
    <dbReference type="NCBI Taxonomy" id="1392246"/>
    <lineage>
        <taxon>Eukaryota</taxon>
        <taxon>Fungi</taxon>
        <taxon>Dikarya</taxon>
        <taxon>Ascomycota</taxon>
        <taxon>Pezizomycotina</taxon>
        <taxon>Dothideomycetes</taxon>
        <taxon>Pleosporomycetidae</taxon>
        <taxon>Pleosporales</taxon>
        <taxon>Amniculicolaceae</taxon>
        <taxon>Amniculicola</taxon>
    </lineage>
</organism>
<gene>
    <name evidence="1" type="ORF">P154DRAFT_620536</name>
</gene>
<keyword evidence="2" id="KW-1185">Reference proteome</keyword>
<evidence type="ECO:0000313" key="2">
    <source>
        <dbReference type="Proteomes" id="UP000799779"/>
    </source>
</evidence>
<protein>
    <submittedName>
        <fullName evidence="1">Uncharacterized protein</fullName>
    </submittedName>
</protein>
<accession>A0A6A5WD63</accession>
<reference evidence="1" key="1">
    <citation type="journal article" date="2020" name="Stud. Mycol.">
        <title>101 Dothideomycetes genomes: a test case for predicting lifestyles and emergence of pathogens.</title>
        <authorList>
            <person name="Haridas S."/>
            <person name="Albert R."/>
            <person name="Binder M."/>
            <person name="Bloem J."/>
            <person name="Labutti K."/>
            <person name="Salamov A."/>
            <person name="Andreopoulos B."/>
            <person name="Baker S."/>
            <person name="Barry K."/>
            <person name="Bills G."/>
            <person name="Bluhm B."/>
            <person name="Cannon C."/>
            <person name="Castanera R."/>
            <person name="Culley D."/>
            <person name="Daum C."/>
            <person name="Ezra D."/>
            <person name="Gonzalez J."/>
            <person name="Henrissat B."/>
            <person name="Kuo A."/>
            <person name="Liang C."/>
            <person name="Lipzen A."/>
            <person name="Lutzoni F."/>
            <person name="Magnuson J."/>
            <person name="Mondo S."/>
            <person name="Nolan M."/>
            <person name="Ohm R."/>
            <person name="Pangilinan J."/>
            <person name="Park H.-J."/>
            <person name="Ramirez L."/>
            <person name="Alfaro M."/>
            <person name="Sun H."/>
            <person name="Tritt A."/>
            <person name="Yoshinaga Y."/>
            <person name="Zwiers L.-H."/>
            <person name="Turgeon B."/>
            <person name="Goodwin S."/>
            <person name="Spatafora J."/>
            <person name="Crous P."/>
            <person name="Grigoriev I."/>
        </authorList>
    </citation>
    <scope>NUCLEOTIDE SEQUENCE</scope>
    <source>
        <strain evidence="1">CBS 123094</strain>
    </source>
</reference>
<dbReference type="EMBL" id="ML977592">
    <property type="protein sequence ID" value="KAF1999823.1"/>
    <property type="molecule type" value="Genomic_DNA"/>
</dbReference>
<dbReference type="AlphaFoldDB" id="A0A6A5WD63"/>
<name>A0A6A5WD63_9PLEO</name>